<dbReference type="AlphaFoldDB" id="A0AAV5SUV5"/>
<dbReference type="Gene3D" id="3.30.160.60">
    <property type="entry name" value="Classic Zinc Finger"/>
    <property type="match status" value="1"/>
</dbReference>
<dbReference type="InterPro" id="IPR036236">
    <property type="entry name" value="Znf_C2H2_sf"/>
</dbReference>
<organism evidence="2 3">
    <name type="scientific">Pristionchus entomophagus</name>
    <dbReference type="NCBI Taxonomy" id="358040"/>
    <lineage>
        <taxon>Eukaryota</taxon>
        <taxon>Metazoa</taxon>
        <taxon>Ecdysozoa</taxon>
        <taxon>Nematoda</taxon>
        <taxon>Chromadorea</taxon>
        <taxon>Rhabditida</taxon>
        <taxon>Rhabditina</taxon>
        <taxon>Diplogasteromorpha</taxon>
        <taxon>Diplogasteroidea</taxon>
        <taxon>Neodiplogasteridae</taxon>
        <taxon>Pristionchus</taxon>
    </lineage>
</organism>
<evidence type="ECO:0000259" key="1">
    <source>
        <dbReference type="Pfam" id="PF12874"/>
    </source>
</evidence>
<feature type="non-terminal residue" evidence="2">
    <location>
        <position position="95"/>
    </location>
</feature>
<dbReference type="Pfam" id="PF12874">
    <property type="entry name" value="zf-met"/>
    <property type="match status" value="1"/>
</dbReference>
<accession>A0AAV5SUV5</accession>
<dbReference type="InterPro" id="IPR013087">
    <property type="entry name" value="Znf_C2H2_type"/>
</dbReference>
<dbReference type="PANTHER" id="PTHR36936:SF3">
    <property type="entry name" value="PROTEIN CBG26223"/>
    <property type="match status" value="1"/>
</dbReference>
<proteinExistence type="predicted"/>
<dbReference type="SUPFAM" id="SSF57667">
    <property type="entry name" value="beta-beta-alpha zinc fingers"/>
    <property type="match status" value="1"/>
</dbReference>
<evidence type="ECO:0000313" key="3">
    <source>
        <dbReference type="Proteomes" id="UP001432027"/>
    </source>
</evidence>
<feature type="non-terminal residue" evidence="2">
    <location>
        <position position="1"/>
    </location>
</feature>
<dbReference type="EMBL" id="BTSX01000002">
    <property type="protein sequence ID" value="GMS85868.1"/>
    <property type="molecule type" value="Genomic_DNA"/>
</dbReference>
<reference evidence="2" key="1">
    <citation type="submission" date="2023-10" db="EMBL/GenBank/DDBJ databases">
        <title>Genome assembly of Pristionchus species.</title>
        <authorList>
            <person name="Yoshida K."/>
            <person name="Sommer R.J."/>
        </authorList>
    </citation>
    <scope>NUCLEOTIDE SEQUENCE</scope>
    <source>
        <strain evidence="2">RS0144</strain>
    </source>
</reference>
<protein>
    <recommendedName>
        <fullName evidence="1">C2H2-type domain-containing protein</fullName>
    </recommendedName>
</protein>
<feature type="domain" description="C2H2-type" evidence="1">
    <location>
        <begin position="41"/>
        <end position="63"/>
    </location>
</feature>
<dbReference type="PANTHER" id="PTHR36936">
    <property type="entry name" value="PROTEIN CBG25168"/>
    <property type="match status" value="1"/>
</dbReference>
<comment type="caution">
    <text evidence="2">The sequence shown here is derived from an EMBL/GenBank/DDBJ whole genome shotgun (WGS) entry which is preliminary data.</text>
</comment>
<dbReference type="Proteomes" id="UP001432027">
    <property type="component" value="Unassembled WGS sequence"/>
</dbReference>
<gene>
    <name evidence="2" type="ORF">PENTCL1PPCAC_8043</name>
</gene>
<keyword evidence="3" id="KW-1185">Reference proteome</keyword>
<sequence>VEGDVVNRFMQLCDRFNRCDKKRLVQQTSGLFTERNSKRMCALCNVKIASPNSFVMHICGRKHIFAMQGAACADAFDFWWNAVETVGEKSNPKPE</sequence>
<evidence type="ECO:0000313" key="2">
    <source>
        <dbReference type="EMBL" id="GMS85868.1"/>
    </source>
</evidence>
<name>A0AAV5SUV5_9BILA</name>